<dbReference type="InterPro" id="IPR017850">
    <property type="entry name" value="Alkaline_phosphatase_core_sf"/>
</dbReference>
<feature type="domain" description="Sulfatase N-terminal" evidence="5">
    <location>
        <begin position="56"/>
        <end position="393"/>
    </location>
</feature>
<dbReference type="InterPro" id="IPR013783">
    <property type="entry name" value="Ig-like_fold"/>
</dbReference>
<evidence type="ECO:0000256" key="4">
    <source>
        <dbReference type="ARBA" id="ARBA00022837"/>
    </source>
</evidence>
<evidence type="ECO:0000313" key="6">
    <source>
        <dbReference type="EMBL" id="RKT47462.1"/>
    </source>
</evidence>
<dbReference type="InterPro" id="IPR000917">
    <property type="entry name" value="Sulfatase_N"/>
</dbReference>
<dbReference type="GO" id="GO:0004065">
    <property type="term" value="F:arylsulfatase activity"/>
    <property type="evidence" value="ECO:0007669"/>
    <property type="project" value="TreeGrafter"/>
</dbReference>
<name>A0A495VDL5_9GAMM</name>
<keyword evidence="3" id="KW-0378">Hydrolase</keyword>
<comment type="caution">
    <text evidence="6">The sequence shown here is derived from an EMBL/GenBank/DDBJ whole genome shotgun (WGS) entry which is preliminary data.</text>
</comment>
<gene>
    <name evidence="6" type="ORF">BDD21_5050</name>
</gene>
<evidence type="ECO:0000313" key="7">
    <source>
        <dbReference type="Proteomes" id="UP000274556"/>
    </source>
</evidence>
<dbReference type="Pfam" id="PF00884">
    <property type="entry name" value="Sulfatase"/>
    <property type="match status" value="1"/>
</dbReference>
<proteinExistence type="inferred from homology"/>
<keyword evidence="2" id="KW-0479">Metal-binding</keyword>
<evidence type="ECO:0000256" key="2">
    <source>
        <dbReference type="ARBA" id="ARBA00022723"/>
    </source>
</evidence>
<protein>
    <submittedName>
        <fullName evidence="6">Arylsulfatase A-like enzyme</fullName>
    </submittedName>
</protein>
<evidence type="ECO:0000256" key="1">
    <source>
        <dbReference type="ARBA" id="ARBA00008779"/>
    </source>
</evidence>
<accession>A0A495VDL5</accession>
<keyword evidence="7" id="KW-1185">Reference proteome</keyword>
<dbReference type="SUPFAM" id="SSF53649">
    <property type="entry name" value="Alkaline phosphatase-like"/>
    <property type="match status" value="1"/>
</dbReference>
<evidence type="ECO:0000259" key="5">
    <source>
        <dbReference type="Pfam" id="PF00884"/>
    </source>
</evidence>
<organism evidence="6 7">
    <name type="scientific">Thiocapsa rosea</name>
    <dbReference type="NCBI Taxonomy" id="69360"/>
    <lineage>
        <taxon>Bacteria</taxon>
        <taxon>Pseudomonadati</taxon>
        <taxon>Pseudomonadota</taxon>
        <taxon>Gammaproteobacteria</taxon>
        <taxon>Chromatiales</taxon>
        <taxon>Chromatiaceae</taxon>
        <taxon>Thiocapsa</taxon>
    </lineage>
</organism>
<dbReference type="SUPFAM" id="SSF49313">
    <property type="entry name" value="Cadherin-like"/>
    <property type="match status" value="3"/>
</dbReference>
<dbReference type="Gene3D" id="3.40.720.10">
    <property type="entry name" value="Alkaline Phosphatase, subunit A"/>
    <property type="match status" value="1"/>
</dbReference>
<dbReference type="PANTHER" id="PTHR42693">
    <property type="entry name" value="ARYLSULFATASE FAMILY MEMBER"/>
    <property type="match status" value="1"/>
</dbReference>
<sequence length="1612" mass="166295">MTYFHGETDMPGFLTATTPPVNFRSRLLLALAWLAIPLCLPTMVVGAVPPGPAPKPNIIVILADDLGFGDLSSFGSATIQTPNIDQIASEGLRFTDFYAAPACGPDRAQLMTGSLAPRVSLNFSHIPNAPSGLSQDETTLAELMKSAGYATKIIGKWHLGDAPEFLPLNHGFDEFFGIPYSNDMWPFNPKICPHEDEDPRLTEARARAALTGYDRGTCIPVGTFPDLPLYRNGTVVEVNSDQTTLLSRFKDEAIAFIESKQNEPFFLYLVPHAPHVPLFPSPEFLGSSDADLYGDVVEELDSLVGEIDDRLHQLGLAENTLLIFTSDNGPWLAYGIDGGSAGALRGGKHTVFEGGIRVPTLMRWGGMIPPGSVSAEPATHMDLYPTLAALAGATLPDNPIDGKDIRALMTQQPGATSPHDSLLFYRSGNARDVFGSDQTLNLRALRQGPWKLHVTMSGTTVVAGALFDLSADVGESTDVSALYPAVVADLRAEAQARNDDLRANTRAIGFVDGVPIVTAPTGTADLTEEGTSDWVHWGRSTATDVNRKSGVGHQISELITIGGSALRFQGSGERLRYQWSDGAPTASANISAGLYIGGLGKGFEITAPAGAEERTLVVYLGGYKTRGRIEVDLSDGSSPAYAVTVEHLGAAFDRRVAVTYRAAGPGQSLTFRYIQDRSGGNISIQAATLQGSGTPPVNQPPVLAPIGNRSVQVGNTLSIAVSATDADGPAPLVLAAAPLPAAASFVDNGNGTGQLSWAPASGALAGSPYSITFTATDAGGAGLSTSETIAVTVTAASTGLLTPTLTTPGGTADLSTEGGADWAHWGLDTAASVNRKNGVAPQIGTLSTLGGSALRFENSARLAYAWSNGTPVASANTGAGLYIGGLGKGFEITAPADTVERTLVVYLGGFKTRGRIEVGLSDGSAPVYTQTVENLSTAFDRRLALTYRAAGAGQTLTVRYIQDRSGGNVTFQAATLQGSGTPPVNQPPVLAPIGNRSVQVGNTLSIAVSATDADGPAPLVLAAAPLPAAASFVDNGNGTGQLSWTPTSGALAGSPYSITFTATDAGGAGLSTSETVDVTVTAASDGLLTPTLTTPSGTADLSSEGDADWAHWGLDTAASVNRKNGVAPQIGTLNSLGGSALRFENSARLAYAWSNGTPVASANTGAGLYIGGLGKGFEITAPADTVERTLVVYLGGFKTRGRIEVGLSDNSAPVYTQTVENLSTAFDRRLALTYRAAGAGQTLTVRYIQDRSGGNVTFQAATLQGSDTPPVNQPPVLAPIGNRSVQVGNTLSIAVSATDADGPAPLVLAAAPLPAAASFVDNGNGTGQLSWTPTSGALAGSPYSITFTATDAGGAGLSTSETVDVTVTAASDGLLTPTLTTPGGTADLSSEGDADWAHWGLDTAASVNRKNGVAPQIGTLNSLGGSALRFENSARVAYAWSNGTPVASANTGAGLYIGGLGKGFEITAPADTVERTLVVYLGGFKTRGRIEVSLSDNSAPVYSQTVENLDAAFDRRLALTYRAAGAGQTLTVRYIQDRSGGNVTFQAAVLDGGGSTVSMPTMLAPMSNHMADAINGADPANKEAQAYVQMFIVNSEVVPRAVGTIAPFNTES</sequence>
<dbReference type="OrthoDB" id="9790784at2"/>
<comment type="similarity">
    <text evidence="1">Belongs to the sulfatase family.</text>
</comment>
<dbReference type="PROSITE" id="PS00149">
    <property type="entry name" value="SULFATASE_2"/>
    <property type="match status" value="1"/>
</dbReference>
<dbReference type="GO" id="GO:0016020">
    <property type="term" value="C:membrane"/>
    <property type="evidence" value="ECO:0007669"/>
    <property type="project" value="InterPro"/>
</dbReference>
<dbReference type="InterPro" id="IPR024607">
    <property type="entry name" value="Sulfatase_CS"/>
</dbReference>
<dbReference type="GO" id="GO:0005509">
    <property type="term" value="F:calcium ion binding"/>
    <property type="evidence" value="ECO:0007669"/>
    <property type="project" value="InterPro"/>
</dbReference>
<dbReference type="Gene3D" id="2.60.40.10">
    <property type="entry name" value="Immunoglobulins"/>
    <property type="match status" value="3"/>
</dbReference>
<dbReference type="EMBL" id="RBXL01000001">
    <property type="protein sequence ID" value="RKT47462.1"/>
    <property type="molecule type" value="Genomic_DNA"/>
</dbReference>
<dbReference type="Proteomes" id="UP000274556">
    <property type="component" value="Unassembled WGS sequence"/>
</dbReference>
<dbReference type="CDD" id="cd16026">
    <property type="entry name" value="GALNS_like"/>
    <property type="match status" value="1"/>
</dbReference>
<dbReference type="Gene3D" id="3.30.1120.10">
    <property type="match status" value="1"/>
</dbReference>
<dbReference type="InterPro" id="IPR015919">
    <property type="entry name" value="Cadherin-like_sf"/>
</dbReference>
<keyword evidence="4" id="KW-0106">Calcium</keyword>
<evidence type="ECO:0000256" key="3">
    <source>
        <dbReference type="ARBA" id="ARBA00022801"/>
    </source>
</evidence>
<dbReference type="PANTHER" id="PTHR42693:SF33">
    <property type="entry name" value="ARYLSULFATASE"/>
    <property type="match status" value="1"/>
</dbReference>
<reference evidence="6 7" key="1">
    <citation type="submission" date="2018-10" db="EMBL/GenBank/DDBJ databases">
        <title>Genomic Encyclopedia of Archaeal and Bacterial Type Strains, Phase II (KMG-II): from individual species to whole genera.</title>
        <authorList>
            <person name="Goeker M."/>
        </authorList>
    </citation>
    <scope>NUCLEOTIDE SEQUENCE [LARGE SCALE GENOMIC DNA]</scope>
    <source>
        <strain evidence="6 7">DSM 235</strain>
    </source>
</reference>
<dbReference type="InterPro" id="IPR050738">
    <property type="entry name" value="Sulfatase"/>
</dbReference>